<gene>
    <name evidence="2" type="ORF">AVDCRST_MAG56-7888</name>
</gene>
<evidence type="ECO:0000313" key="2">
    <source>
        <dbReference type="EMBL" id="CAA9340994.1"/>
    </source>
</evidence>
<name>A0A6J4LXQ1_9SPHI</name>
<protein>
    <submittedName>
        <fullName evidence="2">Uncharacterized protein</fullName>
    </submittedName>
</protein>
<evidence type="ECO:0000256" key="1">
    <source>
        <dbReference type="SAM" id="MobiDB-lite"/>
    </source>
</evidence>
<proteinExistence type="predicted"/>
<feature type="compositionally biased region" description="Basic residues" evidence="1">
    <location>
        <begin position="97"/>
        <end position="107"/>
    </location>
</feature>
<dbReference type="EMBL" id="CADCTQ010000662">
    <property type="protein sequence ID" value="CAA9340994.1"/>
    <property type="molecule type" value="Genomic_DNA"/>
</dbReference>
<sequence>MTRYFTALGKQHTPSSFRVVLLLDDRILVHRRLELYNPDEFNLEETITTDRYVVEAFLRKREYAGRQWQEVAEEDYQPLEKQWRTSHPAAGAGPGRKTARPPKKTAG</sequence>
<dbReference type="AlphaFoldDB" id="A0A6J4LXQ1"/>
<accession>A0A6J4LXQ1</accession>
<feature type="region of interest" description="Disordered" evidence="1">
    <location>
        <begin position="79"/>
        <end position="107"/>
    </location>
</feature>
<organism evidence="2">
    <name type="scientific">uncultured Cytophagales bacterium</name>
    <dbReference type="NCBI Taxonomy" id="158755"/>
    <lineage>
        <taxon>Bacteria</taxon>
        <taxon>Pseudomonadati</taxon>
        <taxon>Bacteroidota</taxon>
        <taxon>Sphingobacteriia</taxon>
        <taxon>Sphingobacteriales</taxon>
        <taxon>environmental samples</taxon>
    </lineage>
</organism>
<reference evidence="2" key="1">
    <citation type="submission" date="2020-02" db="EMBL/GenBank/DDBJ databases">
        <authorList>
            <person name="Meier V. D."/>
        </authorList>
    </citation>
    <scope>NUCLEOTIDE SEQUENCE</scope>
    <source>
        <strain evidence="2">AVDCRST_MAG56</strain>
    </source>
</reference>